<evidence type="ECO:0000313" key="3">
    <source>
        <dbReference type="EMBL" id="SMB91314.1"/>
    </source>
</evidence>
<dbReference type="PRINTS" id="PR00081">
    <property type="entry name" value="GDHRDH"/>
</dbReference>
<dbReference type="Proteomes" id="UP000192731">
    <property type="component" value="Unassembled WGS sequence"/>
</dbReference>
<evidence type="ECO:0000256" key="1">
    <source>
        <dbReference type="ARBA" id="ARBA00006484"/>
    </source>
</evidence>
<dbReference type="AlphaFoldDB" id="A0A1W1VED9"/>
<dbReference type="EMBL" id="FWWT01000018">
    <property type="protein sequence ID" value="SMB91314.1"/>
    <property type="molecule type" value="Genomic_DNA"/>
</dbReference>
<dbReference type="SUPFAM" id="SSF51735">
    <property type="entry name" value="NAD(P)-binding Rossmann-fold domains"/>
    <property type="match status" value="1"/>
</dbReference>
<dbReference type="InterPro" id="IPR002347">
    <property type="entry name" value="SDR_fam"/>
</dbReference>
<comment type="similarity">
    <text evidence="1">Belongs to the short-chain dehydrogenases/reductases (SDR) family.</text>
</comment>
<dbReference type="NCBIfam" id="NF005559">
    <property type="entry name" value="PRK07231.1"/>
    <property type="match status" value="1"/>
</dbReference>
<reference evidence="3 4" key="1">
    <citation type="submission" date="2017-04" db="EMBL/GenBank/DDBJ databases">
        <authorList>
            <person name="Afonso C.L."/>
            <person name="Miller P.J."/>
            <person name="Scott M.A."/>
            <person name="Spackman E."/>
            <person name="Goraichik I."/>
            <person name="Dimitrov K.M."/>
            <person name="Suarez D.L."/>
            <person name="Swayne D.E."/>
        </authorList>
    </citation>
    <scope>NUCLEOTIDE SEQUENCE [LARGE SCALE GENOMIC DNA]</scope>
    <source>
        <strain evidence="3 4">DSM 11270</strain>
    </source>
</reference>
<dbReference type="PRINTS" id="PR00080">
    <property type="entry name" value="SDRFAMILY"/>
</dbReference>
<dbReference type="PANTHER" id="PTHR42760">
    <property type="entry name" value="SHORT-CHAIN DEHYDROGENASES/REDUCTASES FAMILY MEMBER"/>
    <property type="match status" value="1"/>
</dbReference>
<sequence length="250" mass="26910">MGRLRGKIALVTGAASGIGAACAERFAKEGATIIGTDFREDVLEETMFKINEKYSTAIAYKHDVVSKDDWTNILEEVYKRFTKIDILINNAGVGATPTPLRDLTLDEWNKVININLLGTFLGTQAIEPIMIKSGGGSIINMSSYVAIVGSGVNVYTASKGGVRSLTKASAAQLGKYNIRVNSIHPGVIETPMSAQILENQDYLKATLKEIPLSRLGKPEDIVNGMLFLASDDSSYITGNELIIDGGIISH</sequence>
<dbReference type="STRING" id="656914.SAMN00017405_2276"/>
<name>A0A1W1VED9_DESTI</name>
<dbReference type="PROSITE" id="PS51257">
    <property type="entry name" value="PROKAR_LIPOPROTEIN"/>
    <property type="match status" value="1"/>
</dbReference>
<proteinExistence type="inferred from homology"/>
<organism evidence="3 4">
    <name type="scientific">Desulfonispora thiosulfatigenes DSM 11270</name>
    <dbReference type="NCBI Taxonomy" id="656914"/>
    <lineage>
        <taxon>Bacteria</taxon>
        <taxon>Bacillati</taxon>
        <taxon>Bacillota</taxon>
        <taxon>Clostridia</taxon>
        <taxon>Eubacteriales</taxon>
        <taxon>Peptococcaceae</taxon>
        <taxon>Desulfonispora</taxon>
    </lineage>
</organism>
<dbReference type="GO" id="GO:0008206">
    <property type="term" value="P:bile acid metabolic process"/>
    <property type="evidence" value="ECO:0007669"/>
    <property type="project" value="UniProtKB-ARBA"/>
</dbReference>
<dbReference type="FunFam" id="3.40.50.720:FF:000084">
    <property type="entry name" value="Short-chain dehydrogenase reductase"/>
    <property type="match status" value="1"/>
</dbReference>
<keyword evidence="4" id="KW-1185">Reference proteome</keyword>
<gene>
    <name evidence="3" type="ORF">SAMN00017405_2276</name>
</gene>
<protein>
    <submittedName>
        <fullName evidence="3">NAD(P)-dependent dehydrogenase, short-chain alcohol dehydrogenase family</fullName>
    </submittedName>
</protein>
<dbReference type="OrthoDB" id="9803333at2"/>
<dbReference type="InterPro" id="IPR036291">
    <property type="entry name" value="NAD(P)-bd_dom_sf"/>
</dbReference>
<evidence type="ECO:0000256" key="2">
    <source>
        <dbReference type="ARBA" id="ARBA00023002"/>
    </source>
</evidence>
<dbReference type="CDD" id="cd05233">
    <property type="entry name" value="SDR_c"/>
    <property type="match status" value="1"/>
</dbReference>
<dbReference type="Gene3D" id="3.40.50.720">
    <property type="entry name" value="NAD(P)-binding Rossmann-like Domain"/>
    <property type="match status" value="1"/>
</dbReference>
<dbReference type="GO" id="GO:0016616">
    <property type="term" value="F:oxidoreductase activity, acting on the CH-OH group of donors, NAD or NADP as acceptor"/>
    <property type="evidence" value="ECO:0007669"/>
    <property type="project" value="TreeGrafter"/>
</dbReference>
<evidence type="ECO:0000313" key="4">
    <source>
        <dbReference type="Proteomes" id="UP000192731"/>
    </source>
</evidence>
<accession>A0A1W1VED9</accession>
<dbReference type="Pfam" id="PF13561">
    <property type="entry name" value="adh_short_C2"/>
    <property type="match status" value="1"/>
</dbReference>
<dbReference type="RefSeq" id="WP_084053297.1">
    <property type="nucleotide sequence ID" value="NZ_FWWT01000018.1"/>
</dbReference>
<keyword evidence="2" id="KW-0560">Oxidoreductase</keyword>